<reference evidence="2 3" key="1">
    <citation type="submission" date="2017-06" db="EMBL/GenBank/DDBJ databases">
        <authorList>
            <person name="Kim H.J."/>
            <person name="Triplett B.A."/>
        </authorList>
    </citation>
    <scope>NUCLEOTIDE SEQUENCE [LARGE SCALE GENOMIC DNA]</scope>
    <source>
        <strain evidence="2 3">DSM 11445</strain>
    </source>
</reference>
<sequence>MTPPKTDRTRTTTRFFWGTLVALFAVVSIAAVAAFLHKPAPTHLDIPPTRLETALTESVEKARAEVVSDLDTYLDPVYAPAYAAIPRYADFHYSILGEYVELGEAALGQSSEALEQRLLAGFDARLTNAAAGIDATFVQAYRDTVETRIRQEAAPETFDLPLGEMTASAISDAVQRAKVTAPVAAMVALGGKSALKATAKLFAKKLATKVASKAAAKGIAKGGGIAAGAGGGALLCSWLGPGAAICGAAGALVVWLATDAAIIGLDEYFNRDEFEAELRLMLDKDRAAKRLVLENALTRKASAMEDFRLNQLAPAK</sequence>
<dbReference type="EMBL" id="FZON01000046">
    <property type="protein sequence ID" value="SNS97202.1"/>
    <property type="molecule type" value="Genomic_DNA"/>
</dbReference>
<dbReference type="AlphaFoldDB" id="A0A239IV00"/>
<keyword evidence="1" id="KW-0812">Transmembrane</keyword>
<accession>A0A239IV00</accession>
<evidence type="ECO:0000256" key="1">
    <source>
        <dbReference type="SAM" id="Phobius"/>
    </source>
</evidence>
<evidence type="ECO:0000313" key="2">
    <source>
        <dbReference type="EMBL" id="SNS97202.1"/>
    </source>
</evidence>
<keyword evidence="1" id="KW-0472">Membrane</keyword>
<dbReference type="OrthoDB" id="7869534at2"/>
<dbReference type="Proteomes" id="UP000198440">
    <property type="component" value="Unassembled WGS sequence"/>
</dbReference>
<protein>
    <submittedName>
        <fullName evidence="2">Uncharacterized protein</fullName>
    </submittedName>
</protein>
<gene>
    <name evidence="2" type="ORF">SAMN04488078_10468</name>
</gene>
<organism evidence="2 3">
    <name type="scientific">Antarctobacter heliothermus</name>
    <dbReference type="NCBI Taxonomy" id="74033"/>
    <lineage>
        <taxon>Bacteria</taxon>
        <taxon>Pseudomonadati</taxon>
        <taxon>Pseudomonadota</taxon>
        <taxon>Alphaproteobacteria</taxon>
        <taxon>Rhodobacterales</taxon>
        <taxon>Roseobacteraceae</taxon>
        <taxon>Antarctobacter</taxon>
    </lineage>
</organism>
<proteinExistence type="predicted"/>
<name>A0A239IV00_9RHOB</name>
<dbReference type="RefSeq" id="WP_089279442.1">
    <property type="nucleotide sequence ID" value="NZ_FZON01000046.1"/>
</dbReference>
<evidence type="ECO:0000313" key="3">
    <source>
        <dbReference type="Proteomes" id="UP000198440"/>
    </source>
</evidence>
<feature type="transmembrane region" description="Helical" evidence="1">
    <location>
        <begin position="15"/>
        <end position="36"/>
    </location>
</feature>
<keyword evidence="1" id="KW-1133">Transmembrane helix</keyword>